<keyword evidence="8" id="KW-0283">Flagellar rotation</keyword>
<evidence type="ECO:0000256" key="9">
    <source>
        <dbReference type="ARBA" id="ARBA00023136"/>
    </source>
</evidence>
<proteinExistence type="inferred from homology"/>
<keyword evidence="13" id="KW-0966">Cell projection</keyword>
<dbReference type="SUPFAM" id="SSF103039">
    <property type="entry name" value="CheC-like"/>
    <property type="match status" value="1"/>
</dbReference>
<evidence type="ECO:0000256" key="1">
    <source>
        <dbReference type="ARBA" id="ARBA00004117"/>
    </source>
</evidence>
<keyword evidence="9" id="KW-0472">Membrane</keyword>
<comment type="similarity">
    <text evidence="3">Belongs to the FliM family.</text>
</comment>
<gene>
    <name evidence="13" type="ORF">KL86PLE_130399</name>
</gene>
<dbReference type="GO" id="GO:0050918">
    <property type="term" value="P:positive chemotaxis"/>
    <property type="evidence" value="ECO:0007669"/>
    <property type="project" value="TreeGrafter"/>
</dbReference>
<dbReference type="GO" id="GO:0071978">
    <property type="term" value="P:bacterial-type flagellum-dependent swarming motility"/>
    <property type="evidence" value="ECO:0007669"/>
    <property type="project" value="TreeGrafter"/>
</dbReference>
<sequence>MMASLHTTTRPVSDKLLDASGISVDRIPMLHVAFDRLATHCADSLRQMSASPAYFSLSNIAPSRIDDVLDEYDSNAVAGIFHVPAWDSRILVGFDRDFVFSMVEVLFGADGSEPPIDVERPFSNIEINIAQAIFERMAKVLPLAFGAPHDTVFRFERIETRMDFAIIGRRNSQALVAKFLLQALNRGGEMFVVLPQSVLNPVRETLANTMAGEAAPRDPRWARQIQSEVQRTEMRVDAILEERLIDLSDVSSFEVGQVLELQATPRSRVKLTCRGEPLFWCQLGQSNGLYTIKIDEHVDTDQEFLNDILSR</sequence>
<keyword evidence="7" id="KW-0997">Cell inner membrane</keyword>
<dbReference type="AlphaFoldDB" id="A0A212LBJ6"/>
<evidence type="ECO:0000256" key="3">
    <source>
        <dbReference type="ARBA" id="ARBA00011049"/>
    </source>
</evidence>
<feature type="domain" description="Flagellar motor switch protein FliN-like C-terminal" evidence="12">
    <location>
        <begin position="228"/>
        <end position="298"/>
    </location>
</feature>
<name>A0A212LBJ6_9HYPH</name>
<dbReference type="SUPFAM" id="SSF101801">
    <property type="entry name" value="Surface presentation of antigens (SPOA)"/>
    <property type="match status" value="1"/>
</dbReference>
<evidence type="ECO:0000259" key="12">
    <source>
        <dbReference type="Pfam" id="PF01052"/>
    </source>
</evidence>
<keyword evidence="13" id="KW-0969">Cilium</keyword>
<dbReference type="CDD" id="cd17908">
    <property type="entry name" value="FliM"/>
    <property type="match status" value="1"/>
</dbReference>
<dbReference type="EMBL" id="FMJD01000005">
    <property type="protein sequence ID" value="SCM74915.1"/>
    <property type="molecule type" value="Genomic_DNA"/>
</dbReference>
<dbReference type="GO" id="GO:0009425">
    <property type="term" value="C:bacterial-type flagellum basal body"/>
    <property type="evidence" value="ECO:0007669"/>
    <property type="project" value="UniProtKB-SubCell"/>
</dbReference>
<dbReference type="GO" id="GO:0003774">
    <property type="term" value="F:cytoskeletal motor activity"/>
    <property type="evidence" value="ECO:0007669"/>
    <property type="project" value="InterPro"/>
</dbReference>
<keyword evidence="13" id="KW-0282">Flagellum</keyword>
<keyword evidence="5" id="KW-1003">Cell membrane</keyword>
<evidence type="ECO:0000256" key="4">
    <source>
        <dbReference type="ARBA" id="ARBA00021898"/>
    </source>
</evidence>
<evidence type="ECO:0000256" key="6">
    <source>
        <dbReference type="ARBA" id="ARBA00022500"/>
    </source>
</evidence>
<dbReference type="InterPro" id="IPR001689">
    <property type="entry name" value="Flag_FliM"/>
</dbReference>
<comment type="function">
    <text evidence="11">FliM is one of three proteins (FliG, FliN, FliM) that forms the rotor-mounted switch complex (C ring), located at the base of the basal body. This complex interacts with the CheY and CheZ chemotaxis proteins, in addition to contacting components of the motor that determine the direction of flagellar rotation.</text>
</comment>
<protein>
    <recommendedName>
        <fullName evidence="4">Flagellar motor switch protein FliM</fullName>
    </recommendedName>
</protein>
<dbReference type="PANTHER" id="PTHR30034">
    <property type="entry name" value="FLAGELLAR MOTOR SWITCH PROTEIN FLIM"/>
    <property type="match status" value="1"/>
</dbReference>
<dbReference type="InterPro" id="IPR028976">
    <property type="entry name" value="CheC-like_sf"/>
</dbReference>
<comment type="subcellular location">
    <subcellularLocation>
        <location evidence="1">Bacterial flagellum basal body</location>
    </subcellularLocation>
    <subcellularLocation>
        <location evidence="2">Cell inner membrane</location>
        <topology evidence="2">Peripheral membrane protein</topology>
    </subcellularLocation>
</comment>
<dbReference type="RefSeq" id="WP_288199860.1">
    <property type="nucleotide sequence ID" value="NZ_LT608334.1"/>
</dbReference>
<evidence type="ECO:0000256" key="11">
    <source>
        <dbReference type="ARBA" id="ARBA00025044"/>
    </source>
</evidence>
<accession>A0A212LBJ6</accession>
<organism evidence="13">
    <name type="scientific">uncultured Pleomorphomonas sp</name>
    <dbReference type="NCBI Taxonomy" id="442121"/>
    <lineage>
        <taxon>Bacteria</taxon>
        <taxon>Pseudomonadati</taxon>
        <taxon>Pseudomonadota</taxon>
        <taxon>Alphaproteobacteria</taxon>
        <taxon>Hyphomicrobiales</taxon>
        <taxon>Pleomorphomonadaceae</taxon>
        <taxon>Pleomorphomonas</taxon>
        <taxon>environmental samples</taxon>
    </lineage>
</organism>
<evidence type="ECO:0000256" key="8">
    <source>
        <dbReference type="ARBA" id="ARBA00022779"/>
    </source>
</evidence>
<evidence type="ECO:0000256" key="10">
    <source>
        <dbReference type="ARBA" id="ARBA00023143"/>
    </source>
</evidence>
<evidence type="ECO:0000313" key="13">
    <source>
        <dbReference type="EMBL" id="SCM74915.1"/>
    </source>
</evidence>
<dbReference type="Gene3D" id="2.30.330.10">
    <property type="entry name" value="SpoA-like"/>
    <property type="match status" value="1"/>
</dbReference>
<keyword evidence="6" id="KW-0145">Chemotaxis</keyword>
<evidence type="ECO:0000256" key="5">
    <source>
        <dbReference type="ARBA" id="ARBA00022475"/>
    </source>
</evidence>
<evidence type="ECO:0000256" key="7">
    <source>
        <dbReference type="ARBA" id="ARBA00022519"/>
    </source>
</evidence>
<evidence type="ECO:0000256" key="2">
    <source>
        <dbReference type="ARBA" id="ARBA00004417"/>
    </source>
</evidence>
<dbReference type="GO" id="GO:0005886">
    <property type="term" value="C:plasma membrane"/>
    <property type="evidence" value="ECO:0007669"/>
    <property type="project" value="UniProtKB-SubCell"/>
</dbReference>
<reference evidence="13" key="1">
    <citation type="submission" date="2016-08" db="EMBL/GenBank/DDBJ databases">
        <authorList>
            <person name="Seilhamer J.J."/>
        </authorList>
    </citation>
    <scope>NUCLEOTIDE SEQUENCE</scope>
    <source>
        <strain evidence="13">86</strain>
    </source>
</reference>
<dbReference type="Gene3D" id="3.40.1550.10">
    <property type="entry name" value="CheC-like"/>
    <property type="match status" value="1"/>
</dbReference>
<dbReference type="Pfam" id="PF01052">
    <property type="entry name" value="FliMN_C"/>
    <property type="match status" value="1"/>
</dbReference>
<dbReference type="PANTHER" id="PTHR30034:SF3">
    <property type="entry name" value="FLAGELLAR MOTOR SWITCH PROTEIN FLIM"/>
    <property type="match status" value="1"/>
</dbReference>
<dbReference type="Pfam" id="PF02154">
    <property type="entry name" value="FliM"/>
    <property type="match status" value="1"/>
</dbReference>
<dbReference type="InterPro" id="IPR036429">
    <property type="entry name" value="SpoA-like_sf"/>
</dbReference>
<keyword evidence="10" id="KW-0975">Bacterial flagellum</keyword>
<dbReference type="InterPro" id="IPR001543">
    <property type="entry name" value="FliN-like_C"/>
</dbReference>